<sequence>MHHRAWLAALALFAVTAAHAPVASATQAQIERDKKPVKEIAGGRIAVGSAVFPLYLSADWSNPMPDITRAVLVLHGVLRNADDYFRAALSAQAAAGDAGKSTLMIAPQFLIEPDVEAFKLPAETLRWSLYGWQGGEPAIAPNPVSSFEALDAILAKLGDRKLFPNLKQVVVFGHSGGGQVVQRYAIAVKGDQVLLHEGIGVRYVVANPSSYAYFTKERPAPAIAAACEGYNSWKFGMDDRPPYLAAPTPAVLEQAYVARRVIYLLGTLDTNPDHPALDKSCMAEAEGPYRYARGHSYVAAMAARDGGTPNHSLWDVPGVGHEGGKMLNSPCGLTAVFDIPGCEAAR</sequence>
<protein>
    <submittedName>
        <fullName evidence="2">Alpha/beta hydrolase</fullName>
    </submittedName>
</protein>
<evidence type="ECO:0000313" key="2">
    <source>
        <dbReference type="EMBL" id="NEV00594.1"/>
    </source>
</evidence>
<comment type="caution">
    <text evidence="2">The sequence shown here is derived from an EMBL/GenBank/DDBJ whole genome shotgun (WGS) entry which is preliminary data.</text>
</comment>
<dbReference type="GO" id="GO:0016787">
    <property type="term" value="F:hydrolase activity"/>
    <property type="evidence" value="ECO:0007669"/>
    <property type="project" value="UniProtKB-KW"/>
</dbReference>
<dbReference type="InterPro" id="IPR029058">
    <property type="entry name" value="AB_hydrolase_fold"/>
</dbReference>
<feature type="chain" id="PRO_5026719033" evidence="1">
    <location>
        <begin position="21"/>
        <end position="346"/>
    </location>
</feature>
<evidence type="ECO:0000313" key="3">
    <source>
        <dbReference type="Proteomes" id="UP000468531"/>
    </source>
</evidence>
<dbReference type="PANTHER" id="PTHR35560:SF3">
    <property type="entry name" value="PEPTIDASE S9 PROLYL OLIGOPEPTIDASE CATALYTIC DOMAIN-CONTAINING PROTEIN"/>
    <property type="match status" value="1"/>
</dbReference>
<proteinExistence type="predicted"/>
<name>A0A6P1BQY3_9BRAD</name>
<dbReference type="SUPFAM" id="SSF53474">
    <property type="entry name" value="alpha/beta-Hydrolases"/>
    <property type="match status" value="1"/>
</dbReference>
<organism evidence="2 3">
    <name type="scientific">Bradyrhizobium uaiense</name>
    <dbReference type="NCBI Taxonomy" id="2594946"/>
    <lineage>
        <taxon>Bacteria</taxon>
        <taxon>Pseudomonadati</taxon>
        <taxon>Pseudomonadota</taxon>
        <taxon>Alphaproteobacteria</taxon>
        <taxon>Hyphomicrobiales</taxon>
        <taxon>Nitrobacteraceae</taxon>
        <taxon>Bradyrhizobium</taxon>
    </lineage>
</organism>
<dbReference type="RefSeq" id="WP_163160150.1">
    <property type="nucleotide sequence ID" value="NZ_VKHP01000186.1"/>
</dbReference>
<dbReference type="PANTHER" id="PTHR35560">
    <property type="entry name" value="BLL0132 PROTEIN"/>
    <property type="match status" value="1"/>
</dbReference>
<feature type="signal peptide" evidence="1">
    <location>
        <begin position="1"/>
        <end position="20"/>
    </location>
</feature>
<accession>A0A6P1BQY3</accession>
<keyword evidence="2" id="KW-0378">Hydrolase</keyword>
<dbReference type="EMBL" id="VKHP01000186">
    <property type="protein sequence ID" value="NEV00594.1"/>
    <property type="molecule type" value="Genomic_DNA"/>
</dbReference>
<keyword evidence="1" id="KW-0732">Signal</keyword>
<reference evidence="2 3" key="1">
    <citation type="journal article" date="2020" name="Arch. Microbiol.">
        <title>Bradyrhizobium uaiense sp. nov., a new highly efficient cowpea symbiont.</title>
        <authorList>
            <person name="Cabral Michel D."/>
            <person name="Azarias Guimaraes A."/>
            <person name="Martins da Costa E."/>
            <person name="Soares de Carvalho T."/>
            <person name="Balsanelli E."/>
            <person name="Willems A."/>
            <person name="Maltempi de Souza E."/>
            <person name="de Souza Moreira F.M."/>
        </authorList>
    </citation>
    <scope>NUCLEOTIDE SEQUENCE [LARGE SCALE GENOMIC DNA]</scope>
    <source>
        <strain evidence="2 3">UFLA 03-164</strain>
    </source>
</reference>
<keyword evidence="3" id="KW-1185">Reference proteome</keyword>
<dbReference type="Proteomes" id="UP000468531">
    <property type="component" value="Unassembled WGS sequence"/>
</dbReference>
<dbReference type="Gene3D" id="3.40.50.1820">
    <property type="entry name" value="alpha/beta hydrolase"/>
    <property type="match status" value="1"/>
</dbReference>
<evidence type="ECO:0000256" key="1">
    <source>
        <dbReference type="SAM" id="SignalP"/>
    </source>
</evidence>
<gene>
    <name evidence="2" type="ORF">FNJ47_33495</name>
</gene>
<dbReference type="AlphaFoldDB" id="A0A6P1BQY3"/>